<accession>A0A8S5MPM9</accession>
<dbReference type="EMBL" id="BK014955">
    <property type="protein sequence ID" value="DAD84238.1"/>
    <property type="molecule type" value="Genomic_DNA"/>
</dbReference>
<proteinExistence type="predicted"/>
<reference evidence="1" key="1">
    <citation type="journal article" date="2021" name="Proc. Natl. Acad. Sci. U.S.A.">
        <title>A Catalog of Tens of Thousands of Viruses from Human Metagenomes Reveals Hidden Associations with Chronic Diseases.</title>
        <authorList>
            <person name="Tisza M.J."/>
            <person name="Buck C.B."/>
        </authorList>
    </citation>
    <scope>NUCLEOTIDE SEQUENCE</scope>
    <source>
        <strain evidence="1">CtiHu16</strain>
    </source>
</reference>
<evidence type="ECO:0000313" key="1">
    <source>
        <dbReference type="EMBL" id="DAD84238.1"/>
    </source>
</evidence>
<organism evidence="1">
    <name type="scientific">Podoviridae sp. ctiHu16</name>
    <dbReference type="NCBI Taxonomy" id="2826571"/>
    <lineage>
        <taxon>Viruses</taxon>
        <taxon>Duplodnaviria</taxon>
        <taxon>Heunggongvirae</taxon>
        <taxon>Uroviricota</taxon>
        <taxon>Caudoviricetes</taxon>
    </lineage>
</organism>
<sequence length="133" mass="15566">MEKRIFGRRYNTETAKSITEDEYFSPRDIWSIQEGVYLKRNGEYFFAAKGGAGTRYANEEHGNCVMGMVIVPLRNSEDAALITKIIKCEAVDERYARWPGVRDFDKYDGIADFYWRDYCHEVYPDVDVNAFYV</sequence>
<protein>
    <submittedName>
        <fullName evidence="1">Uncharacterized protein</fullName>
    </submittedName>
</protein>
<name>A0A8S5MPM9_9CAUD</name>